<keyword evidence="1" id="KW-1133">Transmembrane helix</keyword>
<name>A0A6N9H5D7_9MICO</name>
<accession>A0A6N9H5D7</accession>
<feature type="transmembrane region" description="Helical" evidence="1">
    <location>
        <begin position="106"/>
        <end position="128"/>
    </location>
</feature>
<dbReference type="InterPro" id="IPR007165">
    <property type="entry name" value="Phage_holin_4_2"/>
</dbReference>
<dbReference type="EMBL" id="WWEQ01000010">
    <property type="protein sequence ID" value="MYM19103.1"/>
    <property type="molecule type" value="Genomic_DNA"/>
</dbReference>
<dbReference type="Pfam" id="PF04020">
    <property type="entry name" value="Phage_holin_4_2"/>
    <property type="match status" value="1"/>
</dbReference>
<evidence type="ECO:0000313" key="2">
    <source>
        <dbReference type="EMBL" id="MYM19103.1"/>
    </source>
</evidence>
<dbReference type="AlphaFoldDB" id="A0A6N9H5D7"/>
<evidence type="ECO:0000256" key="1">
    <source>
        <dbReference type="SAM" id="Phobius"/>
    </source>
</evidence>
<proteinExistence type="predicted"/>
<dbReference type="PANTHER" id="PTHR37309:SF1">
    <property type="entry name" value="SLR0284 PROTEIN"/>
    <property type="match status" value="1"/>
</dbReference>
<evidence type="ECO:0000313" key="3">
    <source>
        <dbReference type="Proteomes" id="UP000469215"/>
    </source>
</evidence>
<feature type="transmembrane region" description="Helical" evidence="1">
    <location>
        <begin position="71"/>
        <end position="94"/>
    </location>
</feature>
<dbReference type="Proteomes" id="UP000469215">
    <property type="component" value="Unassembled WGS sequence"/>
</dbReference>
<feature type="transmembrane region" description="Helical" evidence="1">
    <location>
        <begin position="43"/>
        <end position="64"/>
    </location>
</feature>
<organism evidence="2 3">
    <name type="scientific">Brevibacterium rongguiense</name>
    <dbReference type="NCBI Taxonomy" id="2695267"/>
    <lineage>
        <taxon>Bacteria</taxon>
        <taxon>Bacillati</taxon>
        <taxon>Actinomycetota</taxon>
        <taxon>Actinomycetes</taxon>
        <taxon>Micrococcales</taxon>
        <taxon>Brevibacteriaceae</taxon>
        <taxon>Brevibacterium</taxon>
    </lineage>
</organism>
<dbReference type="RefSeq" id="WP_160952541.1">
    <property type="nucleotide sequence ID" value="NZ_WWEQ01000010.1"/>
</dbReference>
<dbReference type="PANTHER" id="PTHR37309">
    <property type="entry name" value="SLR0284 PROTEIN"/>
    <property type="match status" value="1"/>
</dbReference>
<keyword evidence="1" id="KW-0472">Membrane</keyword>
<keyword evidence="1" id="KW-0812">Transmembrane</keyword>
<protein>
    <submittedName>
        <fullName evidence="2">Phage holin family protein</fullName>
    </submittedName>
</protein>
<reference evidence="2 3" key="1">
    <citation type="submission" date="2020-01" db="EMBL/GenBank/DDBJ databases">
        <authorList>
            <person name="Deng T."/>
        </authorList>
    </citation>
    <scope>NUCLEOTIDE SEQUENCE [LARGE SCALE GENOMIC DNA]</scope>
    <source>
        <strain evidence="2 3">5221</strain>
    </source>
</reference>
<comment type="caution">
    <text evidence="2">The sequence shown here is derived from an EMBL/GenBank/DDBJ whole genome shotgun (WGS) entry which is preliminary data.</text>
</comment>
<sequence>MNAVLRIAVNALALAAAVWLVPALTITTSSGLAASVGTGPATAVAFAVLAILFGLVNAVIRPILAFFATPLTCLTLGLFTLVINAAMLALTAWLSQFTPFQLGVGGFWSAVIAALIVSVVSAVLGWFLPDRERSRD</sequence>
<gene>
    <name evidence="2" type="ORF">GSY69_03725</name>
</gene>
<keyword evidence="3" id="KW-1185">Reference proteome</keyword>